<dbReference type="Pfam" id="PF13407">
    <property type="entry name" value="Peripla_BP_4"/>
    <property type="match status" value="1"/>
</dbReference>
<dbReference type="InterPro" id="IPR028082">
    <property type="entry name" value="Peripla_BP_I"/>
</dbReference>
<dbReference type="SUPFAM" id="SSF53822">
    <property type="entry name" value="Periplasmic binding protein-like I"/>
    <property type="match status" value="1"/>
</dbReference>
<evidence type="ECO:0000313" key="7">
    <source>
        <dbReference type="Proteomes" id="UP000247591"/>
    </source>
</evidence>
<dbReference type="PANTHER" id="PTHR46847:SF1">
    <property type="entry name" value="D-ALLOSE-BINDING PERIPLASMIC PROTEIN-RELATED"/>
    <property type="match status" value="1"/>
</dbReference>
<dbReference type="InterPro" id="IPR025997">
    <property type="entry name" value="SBP_2_dom"/>
</dbReference>
<evidence type="ECO:0000256" key="1">
    <source>
        <dbReference type="ARBA" id="ARBA00004196"/>
    </source>
</evidence>
<comment type="subcellular location">
    <subcellularLocation>
        <location evidence="1">Cell envelope</location>
    </subcellularLocation>
</comment>
<dbReference type="OrthoDB" id="3614783at2"/>
<dbReference type="Proteomes" id="UP000247591">
    <property type="component" value="Unassembled WGS sequence"/>
</dbReference>
<feature type="domain" description="Periplasmic binding protein" evidence="5">
    <location>
        <begin position="89"/>
        <end position="322"/>
    </location>
</feature>
<reference evidence="6 7" key="1">
    <citation type="submission" date="2018-06" db="EMBL/GenBank/DDBJ databases">
        <title>Genomic Encyclopedia of Type Strains, Phase IV (KMG-IV): sequencing the most valuable type-strain genomes for metagenomic binning, comparative biology and taxonomic classification.</title>
        <authorList>
            <person name="Goeker M."/>
        </authorList>
    </citation>
    <scope>NUCLEOTIDE SEQUENCE [LARGE SCALE GENOMIC DNA]</scope>
    <source>
        <strain evidence="6 7">DSM 45521</strain>
    </source>
</reference>
<evidence type="ECO:0000313" key="6">
    <source>
        <dbReference type="EMBL" id="PYE12468.1"/>
    </source>
</evidence>
<dbReference type="PANTHER" id="PTHR46847">
    <property type="entry name" value="D-ALLOSE-BINDING PERIPLASMIC PROTEIN-RELATED"/>
    <property type="match status" value="1"/>
</dbReference>
<feature type="signal peptide" evidence="4">
    <location>
        <begin position="1"/>
        <end position="23"/>
    </location>
</feature>
<evidence type="ECO:0000259" key="5">
    <source>
        <dbReference type="Pfam" id="PF13407"/>
    </source>
</evidence>
<dbReference type="Gene3D" id="3.40.50.2300">
    <property type="match status" value="2"/>
</dbReference>
<name>A0A318R9Y6_WILLI</name>
<evidence type="ECO:0000256" key="4">
    <source>
        <dbReference type="SAM" id="SignalP"/>
    </source>
</evidence>
<evidence type="ECO:0000256" key="3">
    <source>
        <dbReference type="ARBA" id="ARBA00022729"/>
    </source>
</evidence>
<dbReference type="RefSeq" id="WP_158540049.1">
    <property type="nucleotide sequence ID" value="NZ_QJSP01000022.1"/>
</dbReference>
<protein>
    <submittedName>
        <fullName evidence="6">Monosaccharide ABC transporter substrate-binding protein (CUT2 family)</fullName>
    </submittedName>
</protein>
<evidence type="ECO:0000256" key="2">
    <source>
        <dbReference type="ARBA" id="ARBA00007639"/>
    </source>
</evidence>
<comment type="similarity">
    <text evidence="2">Belongs to the bacterial solute-binding protein 2 family.</text>
</comment>
<accession>A0A318R9Y6</accession>
<sequence length="377" mass="38807">MRWKTSTMGVMALATATAVLVGACSSDDGGSGGGGGGTTSPETIATAKENVTKFSALDQKFPMPTEPVTPGTGTVAILGGGFTAPIHAEQAKNAQVAAGVMGWNVLGPFDGKFSPAVQGGYVDQAVQAKATGVVMIAVDVSAIKGSIDRALTAGVKVACVMCDSGQEYRDKGVIDVAVNFQTQGEYMGWYLIASSEGKSKILSTVEPAAPQTVKRAEGLKSVIDTNCPGCSVESLTIPSADSVLPGPPQWSSFLTANAGSVTDAVAYYDGLAKPMFDTLTQTGVEGITVNGYDADTSTVEILRSGKGGFGATVGEPYEFATWGALDQIARSKAGLPLWESSDLPSVLITADNAEQYTPYLAPAGDWQAQFTTLWGKG</sequence>
<dbReference type="EMBL" id="QJSP01000022">
    <property type="protein sequence ID" value="PYE12468.1"/>
    <property type="molecule type" value="Genomic_DNA"/>
</dbReference>
<feature type="chain" id="PRO_5016234254" evidence="4">
    <location>
        <begin position="24"/>
        <end position="377"/>
    </location>
</feature>
<keyword evidence="7" id="KW-1185">Reference proteome</keyword>
<dbReference type="PROSITE" id="PS51257">
    <property type="entry name" value="PROKAR_LIPOPROTEIN"/>
    <property type="match status" value="1"/>
</dbReference>
<comment type="caution">
    <text evidence="6">The sequence shown here is derived from an EMBL/GenBank/DDBJ whole genome shotgun (WGS) entry which is preliminary data.</text>
</comment>
<dbReference type="GO" id="GO:0030313">
    <property type="term" value="C:cell envelope"/>
    <property type="evidence" value="ECO:0007669"/>
    <property type="project" value="UniProtKB-SubCell"/>
</dbReference>
<proteinExistence type="inferred from homology"/>
<keyword evidence="3 4" id="KW-0732">Signal</keyword>
<dbReference type="AlphaFoldDB" id="A0A318R9Y6"/>
<organism evidence="6 7">
    <name type="scientific">Williamsia limnetica</name>
    <dbReference type="NCBI Taxonomy" id="882452"/>
    <lineage>
        <taxon>Bacteria</taxon>
        <taxon>Bacillati</taxon>
        <taxon>Actinomycetota</taxon>
        <taxon>Actinomycetes</taxon>
        <taxon>Mycobacteriales</taxon>
        <taxon>Nocardiaceae</taxon>
        <taxon>Williamsia</taxon>
    </lineage>
</organism>
<dbReference type="GO" id="GO:0030246">
    <property type="term" value="F:carbohydrate binding"/>
    <property type="evidence" value="ECO:0007669"/>
    <property type="project" value="UniProtKB-ARBA"/>
</dbReference>
<gene>
    <name evidence="6" type="ORF">DFR67_12252</name>
</gene>